<evidence type="ECO:0000313" key="2">
    <source>
        <dbReference type="EMBL" id="AUB42051.1"/>
    </source>
</evidence>
<keyword evidence="1" id="KW-0175">Coiled coil</keyword>
<organism evidence="2 3">
    <name type="scientific">Nostoc flagelliforme CCNUN1</name>
    <dbReference type="NCBI Taxonomy" id="2038116"/>
    <lineage>
        <taxon>Bacteria</taxon>
        <taxon>Bacillati</taxon>
        <taxon>Cyanobacteriota</taxon>
        <taxon>Cyanophyceae</taxon>
        <taxon>Nostocales</taxon>
        <taxon>Nostocaceae</taxon>
        <taxon>Nostoc</taxon>
    </lineage>
</organism>
<dbReference type="EMBL" id="CP024785">
    <property type="protein sequence ID" value="AUB42051.1"/>
    <property type="molecule type" value="Genomic_DNA"/>
</dbReference>
<evidence type="ECO:0000313" key="3">
    <source>
        <dbReference type="Proteomes" id="UP000232003"/>
    </source>
</evidence>
<dbReference type="AlphaFoldDB" id="A0A2K8T300"/>
<gene>
    <name evidence="2" type="ORF">COO91_08150</name>
</gene>
<proteinExistence type="predicted"/>
<dbReference type="KEGG" id="nfl:COO91_08150"/>
<reference evidence="2 3" key="1">
    <citation type="submission" date="2017-11" db="EMBL/GenBank/DDBJ databases">
        <title>Complete genome of a free-living desiccation-tolerant cyanobacterium and its photosynthetic adaptation to extreme terrestrial habitat.</title>
        <authorList>
            <person name="Shang J."/>
        </authorList>
    </citation>
    <scope>NUCLEOTIDE SEQUENCE [LARGE SCALE GENOMIC DNA]</scope>
    <source>
        <strain evidence="2 3">CCNUN1</strain>
    </source>
</reference>
<sequence length="504" mass="56949">MATQTIANPLISSTDFLNDRSAFETSTLDYTIVNTSIQETFTAIDRFECFAVNEILQMREQQLYLQAGYKNFSEYCQRELYAWGGYRRINQLLGAKKVIDAVGELGGHIKNERQARPLLRLVKEPEKLKAAVSLALKDNPDPSVSDFAAAAQKVVPQLPRKKHIVQEPLVPQKAIVTVSQQSHSRYGEEGTIEADAPNHWQQIVTFADGERLLINNADLDAHSVPFPTERSYPPQYSEAMSTTGYAYAALKEQHKLELERLQQELKIGLQSEATARAEEQVSEQIQSLQNLYKQQKEENIQLQQRLDEMEGLRKLEIENQQLQQRIQELENAVEQRPSQQWGNTMTQQATKALNKRVKQALEQTIDLRSLAQEPPKENAQECLRLMGMALKNLASAMNNTQAIEAAAIILGSEPTLSAIAYRAEQLEMLPQAVSDIRRVLSQPGCTWQEFWAVAQEYEVIKSDYLAELTTQETELITALQNASSQPDTIGVGSIRHLQNSNILW</sequence>
<name>A0A2K8T300_9NOSO</name>
<feature type="coiled-coil region" evidence="1">
    <location>
        <begin position="251"/>
        <end position="339"/>
    </location>
</feature>
<protein>
    <submittedName>
        <fullName evidence="2">ATPase involved in DNA repair</fullName>
    </submittedName>
</protein>
<keyword evidence="3" id="KW-1185">Reference proteome</keyword>
<evidence type="ECO:0000256" key="1">
    <source>
        <dbReference type="SAM" id="Coils"/>
    </source>
</evidence>
<dbReference type="RefSeq" id="WP_225912296.1">
    <property type="nucleotide sequence ID" value="NZ_CAWNNC010000001.1"/>
</dbReference>
<dbReference type="Proteomes" id="UP000232003">
    <property type="component" value="Chromosome"/>
</dbReference>
<accession>A0A2K8T300</accession>